<feature type="compositionally biased region" description="Acidic residues" evidence="5">
    <location>
        <begin position="315"/>
        <end position="327"/>
    </location>
</feature>
<evidence type="ECO:0000256" key="2">
    <source>
        <dbReference type="ARBA" id="ARBA00022478"/>
    </source>
</evidence>
<dbReference type="PANTHER" id="PTHR13408:SF0">
    <property type="entry name" value="DNA-DIRECTED RNA POLYMERASE III SUBUNIT RPC4"/>
    <property type="match status" value="1"/>
</dbReference>
<dbReference type="GO" id="GO:0005666">
    <property type="term" value="C:RNA polymerase III complex"/>
    <property type="evidence" value="ECO:0007669"/>
    <property type="project" value="InterPro"/>
</dbReference>
<evidence type="ECO:0000313" key="6">
    <source>
        <dbReference type="EMBL" id="KAK7757187.1"/>
    </source>
</evidence>
<dbReference type="InterPro" id="IPR007811">
    <property type="entry name" value="RPC4"/>
</dbReference>
<proteinExistence type="predicted"/>
<feature type="compositionally biased region" description="Low complexity" evidence="5">
    <location>
        <begin position="21"/>
        <end position="39"/>
    </location>
</feature>
<dbReference type="GO" id="GO:0003677">
    <property type="term" value="F:DNA binding"/>
    <property type="evidence" value="ECO:0007669"/>
    <property type="project" value="InterPro"/>
</dbReference>
<sequence>MPPRGTRGARGGRSSRGGRGASAAASASASSAPGDDAPSQSNTHGDGAIPEAVSVGSTPSVQEVPRPRQSATPSATASRGGGGTTRFKPKNVRRDAAERQRLEQERNRDLASKIKQEEREQRAEERRARRGRGRGGAMSQRGFIRRTVTATGPFSGVPSVRNTDARAADNIKYGGGKPGGWGSRLGDIPHVDSLRYRPRRAHETRVNIDILSGFAEDVEDPETHYQTFRSGQKSGSLPMGLFRTEHQEEEVKVATAAELEAAEEQSDDDGDLFVDPLSAKDPQAAGVDAMMDADDDNEVWHAAPASAIKVKAEPGTEDGAMDVDLSEIPEATAGLKEPSSPELQKKKPLVEGGEGGGDSAVVAKEKEKRRERALQDPEVQHAVLDVQALLQELRLYKEGDEQSGQNKDGRMYLFQLPPILPPLMKPSGEHEDGNEQQEADPSAPNIKKEGGADEAPPLSTLPDGGRIGKLNVRRSGRVELDWGGTTLHLGMGTETEFLTSAVMLETREHPENPEALTGTGYGMGQVMGKFVLTPVWDEEGDWDPNLEEDPDFADLYHVEIEIETFSSTLSPDRVAPDPGRLAAIASSALEYMDARYGSHA</sequence>
<feature type="compositionally biased region" description="Gly residues" evidence="5">
    <location>
        <begin position="8"/>
        <end position="20"/>
    </location>
</feature>
<dbReference type="PANTHER" id="PTHR13408">
    <property type="entry name" value="DNA-DIRECTED RNA POLYMERASE III"/>
    <property type="match status" value="1"/>
</dbReference>
<keyword evidence="2" id="KW-0240">DNA-directed RNA polymerase</keyword>
<protein>
    <submittedName>
        <fullName evidence="6">Uncharacterized protein</fullName>
    </submittedName>
</protein>
<evidence type="ECO:0000256" key="3">
    <source>
        <dbReference type="ARBA" id="ARBA00023163"/>
    </source>
</evidence>
<dbReference type="GO" id="GO:0042797">
    <property type="term" value="P:tRNA transcription by RNA polymerase III"/>
    <property type="evidence" value="ECO:0007669"/>
    <property type="project" value="TreeGrafter"/>
</dbReference>
<dbReference type="EMBL" id="JAKJXP020000003">
    <property type="protein sequence ID" value="KAK7757187.1"/>
    <property type="molecule type" value="Genomic_DNA"/>
</dbReference>
<evidence type="ECO:0000313" key="7">
    <source>
        <dbReference type="Proteomes" id="UP001320420"/>
    </source>
</evidence>
<keyword evidence="7" id="KW-1185">Reference proteome</keyword>
<gene>
    <name evidence="6" type="ORF">SLS62_000736</name>
</gene>
<name>A0AAN9YWH3_9PEZI</name>
<feature type="region of interest" description="Disordered" evidence="5">
    <location>
        <begin position="311"/>
        <end position="376"/>
    </location>
</feature>
<feature type="compositionally biased region" description="Basic and acidic residues" evidence="5">
    <location>
        <begin position="92"/>
        <end position="127"/>
    </location>
</feature>
<organism evidence="6 7">
    <name type="scientific">Diatrype stigma</name>
    <dbReference type="NCBI Taxonomy" id="117547"/>
    <lineage>
        <taxon>Eukaryota</taxon>
        <taxon>Fungi</taxon>
        <taxon>Dikarya</taxon>
        <taxon>Ascomycota</taxon>
        <taxon>Pezizomycotina</taxon>
        <taxon>Sordariomycetes</taxon>
        <taxon>Xylariomycetidae</taxon>
        <taxon>Xylariales</taxon>
        <taxon>Diatrypaceae</taxon>
        <taxon>Diatrype</taxon>
    </lineage>
</organism>
<accession>A0AAN9YWH3</accession>
<dbReference type="Proteomes" id="UP001320420">
    <property type="component" value="Unassembled WGS sequence"/>
</dbReference>
<comment type="caution">
    <text evidence="6">The sequence shown here is derived from an EMBL/GenBank/DDBJ whole genome shotgun (WGS) entry which is preliminary data.</text>
</comment>
<reference evidence="6 7" key="1">
    <citation type="submission" date="2024-02" db="EMBL/GenBank/DDBJ databases">
        <title>De novo assembly and annotation of 12 fungi associated with fruit tree decline syndrome in Ontario, Canada.</title>
        <authorList>
            <person name="Sulman M."/>
            <person name="Ellouze W."/>
            <person name="Ilyukhin E."/>
        </authorList>
    </citation>
    <scope>NUCLEOTIDE SEQUENCE [LARGE SCALE GENOMIC DNA]</scope>
    <source>
        <strain evidence="6 7">M11/M66-122</strain>
    </source>
</reference>
<keyword evidence="4" id="KW-0539">Nucleus</keyword>
<feature type="compositionally biased region" description="Basic and acidic residues" evidence="5">
    <location>
        <begin position="363"/>
        <end position="376"/>
    </location>
</feature>
<evidence type="ECO:0000256" key="1">
    <source>
        <dbReference type="ARBA" id="ARBA00004123"/>
    </source>
</evidence>
<dbReference type="AlphaFoldDB" id="A0AAN9YWH3"/>
<dbReference type="Pfam" id="PF05132">
    <property type="entry name" value="RNA_pol_Rpc4"/>
    <property type="match status" value="1"/>
</dbReference>
<feature type="region of interest" description="Disordered" evidence="5">
    <location>
        <begin position="418"/>
        <end position="469"/>
    </location>
</feature>
<evidence type="ECO:0000256" key="5">
    <source>
        <dbReference type="SAM" id="MobiDB-lite"/>
    </source>
</evidence>
<evidence type="ECO:0000256" key="4">
    <source>
        <dbReference type="ARBA" id="ARBA00023242"/>
    </source>
</evidence>
<keyword evidence="3" id="KW-0804">Transcription</keyword>
<comment type="subcellular location">
    <subcellularLocation>
        <location evidence="1">Nucleus</location>
    </subcellularLocation>
</comment>
<feature type="region of interest" description="Disordered" evidence="5">
    <location>
        <begin position="1"/>
        <end position="161"/>
    </location>
</feature>